<dbReference type="GO" id="GO:0015031">
    <property type="term" value="P:protein transport"/>
    <property type="evidence" value="ECO:0007669"/>
    <property type="project" value="UniProtKB-KW"/>
</dbReference>
<accession>Q4RS88</accession>
<keyword evidence="6" id="KW-0653">Protein transport</keyword>
<keyword evidence="3" id="KW-0813">Transport</keyword>
<feature type="compositionally biased region" description="Low complexity" evidence="11">
    <location>
        <begin position="284"/>
        <end position="293"/>
    </location>
</feature>
<dbReference type="InterPro" id="IPR036873">
    <property type="entry name" value="Rhodanese-like_dom_sf"/>
</dbReference>
<dbReference type="GO" id="GO:0036064">
    <property type="term" value="C:ciliary basal body"/>
    <property type="evidence" value="ECO:0007669"/>
    <property type="project" value="TreeGrafter"/>
</dbReference>
<evidence type="ECO:0000256" key="9">
    <source>
        <dbReference type="ARBA" id="ARBA00023273"/>
    </source>
</evidence>
<keyword evidence="4" id="KW-0963">Cytoplasm</keyword>
<evidence type="ECO:0000256" key="7">
    <source>
        <dbReference type="ARBA" id="ARBA00023069"/>
    </source>
</evidence>
<dbReference type="PROSITE" id="PS50206">
    <property type="entry name" value="RHODANESE_3"/>
    <property type="match status" value="1"/>
</dbReference>
<feature type="compositionally biased region" description="Low complexity" evidence="11">
    <location>
        <begin position="101"/>
        <end position="113"/>
    </location>
</feature>
<dbReference type="OrthoDB" id="70250at2759"/>
<name>Q4RS88_TETNG</name>
<feature type="region of interest" description="Disordered" evidence="11">
    <location>
        <begin position="263"/>
        <end position="295"/>
    </location>
</feature>
<dbReference type="KEGG" id="tng:GSTEN00029813G001"/>
<dbReference type="EMBL" id="CAAE01015000">
    <property type="protein sequence ID" value="CAG08744.1"/>
    <property type="molecule type" value="Genomic_DNA"/>
</dbReference>
<feature type="region of interest" description="Disordered" evidence="11">
    <location>
        <begin position="320"/>
        <end position="348"/>
    </location>
</feature>
<evidence type="ECO:0000256" key="5">
    <source>
        <dbReference type="ARBA" id="ARBA00022794"/>
    </source>
</evidence>
<feature type="domain" description="Rhodanese" evidence="12">
    <location>
        <begin position="165"/>
        <end position="262"/>
    </location>
</feature>
<gene>
    <name evidence="13" type="ORF">GSTENG00029813001</name>
</gene>
<feature type="compositionally biased region" description="Polar residues" evidence="11">
    <location>
        <begin position="85"/>
        <end position="100"/>
    </location>
</feature>
<keyword evidence="9" id="KW-0966">Cell projection</keyword>
<dbReference type="InterPro" id="IPR051889">
    <property type="entry name" value="CEP41"/>
</dbReference>
<comment type="caution">
    <text evidence="13">The sequence shown here is derived from an EMBL/GenBank/DDBJ whole genome shotgun (WGS) entry which is preliminary data.</text>
</comment>
<evidence type="ECO:0000256" key="8">
    <source>
        <dbReference type="ARBA" id="ARBA00023212"/>
    </source>
</evidence>
<protein>
    <submittedName>
        <fullName evidence="13">(spotted green pufferfish) hypothetical protein</fullName>
    </submittedName>
</protein>
<evidence type="ECO:0000256" key="4">
    <source>
        <dbReference type="ARBA" id="ARBA00022490"/>
    </source>
</evidence>
<dbReference type="InterPro" id="IPR001763">
    <property type="entry name" value="Rhodanese-like_dom"/>
</dbReference>
<dbReference type="PANTHER" id="PTHR44390:SF1">
    <property type="entry name" value="CENTROSOMAL PROTEIN OF 41 KDA"/>
    <property type="match status" value="1"/>
</dbReference>
<evidence type="ECO:0000259" key="12">
    <source>
        <dbReference type="PROSITE" id="PS50206"/>
    </source>
</evidence>
<evidence type="ECO:0000256" key="6">
    <source>
        <dbReference type="ARBA" id="ARBA00022927"/>
    </source>
</evidence>
<keyword evidence="8" id="KW-0206">Cytoskeleton</keyword>
<organism evidence="13">
    <name type="scientific">Tetraodon nigroviridis</name>
    <name type="common">Spotted green pufferfish</name>
    <name type="synonym">Chelonodon nigroviridis</name>
    <dbReference type="NCBI Taxonomy" id="99883"/>
    <lineage>
        <taxon>Eukaryota</taxon>
        <taxon>Metazoa</taxon>
        <taxon>Chordata</taxon>
        <taxon>Craniata</taxon>
        <taxon>Vertebrata</taxon>
        <taxon>Euteleostomi</taxon>
        <taxon>Actinopterygii</taxon>
        <taxon>Neopterygii</taxon>
        <taxon>Teleostei</taxon>
        <taxon>Neoteleostei</taxon>
        <taxon>Acanthomorphata</taxon>
        <taxon>Eupercaria</taxon>
        <taxon>Tetraodontiformes</taxon>
        <taxon>Tetradontoidea</taxon>
        <taxon>Tetraodontidae</taxon>
        <taxon>Tetraodon</taxon>
    </lineage>
</organism>
<evidence type="ECO:0000256" key="2">
    <source>
        <dbReference type="ARBA" id="ARBA00004300"/>
    </source>
</evidence>
<sequence>MERNTKHIRYTDIRFPRNPKYAHIKRKLDTGHSVTKYMERFAEVKKNYRYQRDEIFNRLKVQTFAQLILQVSSKSDPSESDENESQVTEESLSVTSDGGRQSQSAESSQASTSLCSPHVEDADSCSTTRSRLISVINGVGEMNLKDHQLENEAVVKPTPPEKPCPNCPYLLLDLRDREDFDRCHIISAQSFPSVMLLRTMNPFTKEILEYKNAPGKIIVIYDEDERIAIQAATAMCQRGVENLFVLSGGLKVVAQNFPEGMTTGTLPPSCWPSPPSRRRKGSQRRQQQQQQLQAAETRCQFTEEELVKIQEQLDKLLPYSSRASSTSSTPSCQTTARTSLGVQRIPWR</sequence>
<reference evidence="13" key="1">
    <citation type="journal article" date="2004" name="Nature">
        <title>Genome duplication in the teleost fish Tetraodon nigroviridis reveals the early vertebrate proto-karyotype.</title>
        <authorList>
            <person name="Jaillon O."/>
            <person name="Aury J.-M."/>
            <person name="Brunet F."/>
            <person name="Petit J.-L."/>
            <person name="Stange-Thomann N."/>
            <person name="Mauceli E."/>
            <person name="Bouneau L."/>
            <person name="Fischer C."/>
            <person name="Ozouf-Costaz C."/>
            <person name="Bernot A."/>
            <person name="Nicaud S."/>
            <person name="Jaffe D."/>
            <person name="Fisher S."/>
            <person name="Lutfalla G."/>
            <person name="Dossat C."/>
            <person name="Segurens B."/>
            <person name="Dasilva C."/>
            <person name="Salanoubat M."/>
            <person name="Levy M."/>
            <person name="Boudet N."/>
            <person name="Castellano S."/>
            <person name="Anthouard V."/>
            <person name="Jubin C."/>
            <person name="Castelli V."/>
            <person name="Katinka M."/>
            <person name="Vacherie B."/>
            <person name="Biemont C."/>
            <person name="Skalli Z."/>
            <person name="Cattolico L."/>
            <person name="Poulain J."/>
            <person name="De Berardinis V."/>
            <person name="Cruaud C."/>
            <person name="Duprat S."/>
            <person name="Brottier P."/>
            <person name="Coutanceau J.-P."/>
            <person name="Gouzy J."/>
            <person name="Parra G."/>
            <person name="Lardier G."/>
            <person name="Chapple C."/>
            <person name="McKernan K.J."/>
            <person name="McEwan P."/>
            <person name="Bosak S."/>
            <person name="Kellis M."/>
            <person name="Volff J.-N."/>
            <person name="Guigo R."/>
            <person name="Zody M.C."/>
            <person name="Mesirov J."/>
            <person name="Lindblad-Toh K."/>
            <person name="Birren B."/>
            <person name="Nusbaum C."/>
            <person name="Kahn D."/>
            <person name="Robinson-Rechavi M."/>
            <person name="Laudet V."/>
            <person name="Schachter V."/>
            <person name="Quetier F."/>
            <person name="Saurin W."/>
            <person name="Scarpelli C."/>
            <person name="Wincker P."/>
            <person name="Lander E.S."/>
            <person name="Weissenbach J."/>
            <person name="Roest Crollius H."/>
        </authorList>
    </citation>
    <scope>NUCLEOTIDE SEQUENCE [LARGE SCALE GENOMIC DNA]</scope>
</reference>
<dbReference type="CDD" id="cd00158">
    <property type="entry name" value="RHOD"/>
    <property type="match status" value="1"/>
</dbReference>
<evidence type="ECO:0000256" key="1">
    <source>
        <dbReference type="ARBA" id="ARBA00004120"/>
    </source>
</evidence>
<dbReference type="AlphaFoldDB" id="Q4RS88"/>
<dbReference type="GO" id="GO:0005813">
    <property type="term" value="C:centrosome"/>
    <property type="evidence" value="ECO:0007669"/>
    <property type="project" value="UniProtKB-SubCell"/>
</dbReference>
<dbReference type="GO" id="GO:0060271">
    <property type="term" value="P:cilium assembly"/>
    <property type="evidence" value="ECO:0007669"/>
    <property type="project" value="TreeGrafter"/>
</dbReference>
<reference evidence="13" key="2">
    <citation type="submission" date="2004-02" db="EMBL/GenBank/DDBJ databases">
        <authorList>
            <consortium name="Genoscope"/>
            <consortium name="Whitehead Institute Centre for Genome Research"/>
        </authorList>
    </citation>
    <scope>NUCLEOTIDE SEQUENCE</scope>
</reference>
<comment type="subcellular location">
    <subcellularLocation>
        <location evidence="1">Cytoplasm</location>
        <location evidence="1">Cytoskeleton</location>
        <location evidence="1">Cilium basal body</location>
    </subcellularLocation>
    <subcellularLocation>
        <location evidence="2">Cytoplasm</location>
        <location evidence="2">Cytoskeleton</location>
        <location evidence="2">Microtubule organizing center</location>
        <location evidence="2">Centrosome</location>
    </subcellularLocation>
</comment>
<proteinExistence type="inferred from homology"/>
<dbReference type="SUPFAM" id="SSF52821">
    <property type="entry name" value="Rhodanese/Cell cycle control phosphatase"/>
    <property type="match status" value="1"/>
</dbReference>
<dbReference type="PANTHER" id="PTHR44390">
    <property type="entry name" value="CENTROSOMAL PROTEIN OF 41 KDA"/>
    <property type="match status" value="1"/>
</dbReference>
<keyword evidence="7" id="KW-0969">Cilium</keyword>
<evidence type="ECO:0000313" key="13">
    <source>
        <dbReference type="EMBL" id="CAG08744.1"/>
    </source>
</evidence>
<feature type="compositionally biased region" description="Low complexity" evidence="11">
    <location>
        <begin position="320"/>
        <end position="335"/>
    </location>
</feature>
<comment type="similarity">
    <text evidence="10">Belongs to the CEP41 family.</text>
</comment>
<feature type="region of interest" description="Disordered" evidence="11">
    <location>
        <begin position="72"/>
        <end position="122"/>
    </location>
</feature>
<dbReference type="Pfam" id="PF00581">
    <property type="entry name" value="Rhodanese"/>
    <property type="match status" value="1"/>
</dbReference>
<dbReference type="Gene3D" id="3.40.250.10">
    <property type="entry name" value="Rhodanese-like domain"/>
    <property type="match status" value="1"/>
</dbReference>
<evidence type="ECO:0000256" key="11">
    <source>
        <dbReference type="SAM" id="MobiDB-lite"/>
    </source>
</evidence>
<evidence type="ECO:0000256" key="10">
    <source>
        <dbReference type="ARBA" id="ARBA00038465"/>
    </source>
</evidence>
<evidence type="ECO:0000256" key="3">
    <source>
        <dbReference type="ARBA" id="ARBA00022448"/>
    </source>
</evidence>
<keyword evidence="5" id="KW-0970">Cilium biogenesis/degradation</keyword>